<organism evidence="1 2">
    <name type="scientific">Priestia aryabhattai</name>
    <name type="common">Bacillus aryabhattai</name>
    <dbReference type="NCBI Taxonomy" id="412384"/>
    <lineage>
        <taxon>Bacteria</taxon>
        <taxon>Bacillati</taxon>
        <taxon>Bacillota</taxon>
        <taxon>Bacilli</taxon>
        <taxon>Bacillales</taxon>
        <taxon>Bacillaceae</taxon>
        <taxon>Priestia</taxon>
    </lineage>
</organism>
<dbReference type="Proteomes" id="UP001269400">
    <property type="component" value="Unassembled WGS sequence"/>
</dbReference>
<evidence type="ECO:0000313" key="2">
    <source>
        <dbReference type="Proteomes" id="UP001269400"/>
    </source>
</evidence>
<reference evidence="1" key="2">
    <citation type="submission" date="2022-12" db="EMBL/GenBank/DDBJ databases">
        <authorList>
            <person name="Dechsakulwatana C."/>
            <person name="Rungsihiranrut A."/>
            <person name="Muangchinda C."/>
            <person name="Ningthoujam R."/>
            <person name="Klankeo P."/>
            <person name="Pinyakong O."/>
        </authorList>
    </citation>
    <scope>NUCLEOTIDE SEQUENCE</scope>
    <source>
        <strain evidence="1">TL01-2</strain>
    </source>
</reference>
<reference evidence="1" key="1">
    <citation type="journal article" date="2022" name="J Environ Chem Eng">
        <title>Biodegradation of petroleum oil using a constructed nonpathogenic and heavy metal-tolerant bacterial consortium isolated from marine sponges.</title>
        <authorList>
            <person name="Dechsakulwatana C."/>
            <person name="Rungsihiranrut A."/>
            <person name="Muangchinda C."/>
            <person name="Ningthoujam R."/>
            <person name="Klankeo P."/>
            <person name="Pinyakong O."/>
        </authorList>
    </citation>
    <scope>NUCLEOTIDE SEQUENCE</scope>
    <source>
        <strain evidence="1">TL01-2</strain>
    </source>
</reference>
<accession>A0AAX6NC60</accession>
<gene>
    <name evidence="1" type="ORF">O0Q50_20150</name>
</gene>
<dbReference type="RefSeq" id="WP_316910718.1">
    <property type="nucleotide sequence ID" value="NZ_JAPTGD010000002.1"/>
</dbReference>
<dbReference type="EMBL" id="JAPTGD010000002">
    <property type="protein sequence ID" value="MDU9693491.1"/>
    <property type="molecule type" value="Genomic_DNA"/>
</dbReference>
<name>A0AAX6NC60_PRIAR</name>
<comment type="caution">
    <text evidence="1">The sequence shown here is derived from an EMBL/GenBank/DDBJ whole genome shotgun (WGS) entry which is preliminary data.</text>
</comment>
<proteinExistence type="predicted"/>
<sequence>MRIARYYTYYKTSYGVVKARIASELAYSEAVELGKNYCKSNNYLYLGTYDDEYADISLLLKESGEKKNTVTV</sequence>
<evidence type="ECO:0000313" key="1">
    <source>
        <dbReference type="EMBL" id="MDU9693491.1"/>
    </source>
</evidence>
<protein>
    <submittedName>
        <fullName evidence="1">Uncharacterized protein</fullName>
    </submittedName>
</protein>
<dbReference type="AlphaFoldDB" id="A0AAX6NC60"/>